<organism evidence="1 2">
    <name type="scientific">Actinidia rufa</name>
    <dbReference type="NCBI Taxonomy" id="165716"/>
    <lineage>
        <taxon>Eukaryota</taxon>
        <taxon>Viridiplantae</taxon>
        <taxon>Streptophyta</taxon>
        <taxon>Embryophyta</taxon>
        <taxon>Tracheophyta</taxon>
        <taxon>Spermatophyta</taxon>
        <taxon>Magnoliopsida</taxon>
        <taxon>eudicotyledons</taxon>
        <taxon>Gunneridae</taxon>
        <taxon>Pentapetalae</taxon>
        <taxon>asterids</taxon>
        <taxon>Ericales</taxon>
        <taxon>Actinidiaceae</taxon>
        <taxon>Actinidia</taxon>
    </lineage>
</organism>
<comment type="caution">
    <text evidence="1">The sequence shown here is derived from an EMBL/GenBank/DDBJ whole genome shotgun (WGS) entry which is preliminary data.</text>
</comment>
<sequence>MISGYFYANVDAVFRHQIPTHPINEIGIGTQKSAILVVISEKKVRQHLKRRSLSDDRLTIPTGRDQLTTILYGHGRSEQDQPGAVNHALVKRSCFIHQTWEPVSLEVEDTEVRAYRTDPVQVRSCSFFLSLPYKNTFASL</sequence>
<dbReference type="Proteomes" id="UP000585474">
    <property type="component" value="Unassembled WGS sequence"/>
</dbReference>
<dbReference type="EMBL" id="BJWL01000003">
    <property type="protein sequence ID" value="GFY84743.1"/>
    <property type="molecule type" value="Genomic_DNA"/>
</dbReference>
<accession>A0A7J0EE57</accession>
<reference evidence="1 2" key="1">
    <citation type="submission" date="2019-07" db="EMBL/GenBank/DDBJ databases">
        <title>De Novo Assembly of kiwifruit Actinidia rufa.</title>
        <authorList>
            <person name="Sugita-Konishi S."/>
            <person name="Sato K."/>
            <person name="Mori E."/>
            <person name="Abe Y."/>
            <person name="Kisaki G."/>
            <person name="Hamano K."/>
            <person name="Suezawa K."/>
            <person name="Otani M."/>
            <person name="Fukuda T."/>
            <person name="Manabe T."/>
            <person name="Gomi K."/>
            <person name="Tabuchi M."/>
            <person name="Akimitsu K."/>
            <person name="Kataoka I."/>
        </authorList>
    </citation>
    <scope>NUCLEOTIDE SEQUENCE [LARGE SCALE GENOMIC DNA]</scope>
    <source>
        <strain evidence="2">cv. Fuchu</strain>
    </source>
</reference>
<name>A0A7J0EE57_9ERIC</name>
<dbReference type="AlphaFoldDB" id="A0A7J0EE57"/>
<evidence type="ECO:0000313" key="2">
    <source>
        <dbReference type="Proteomes" id="UP000585474"/>
    </source>
</evidence>
<dbReference type="OrthoDB" id="1435725at2759"/>
<proteinExistence type="predicted"/>
<keyword evidence="2" id="KW-1185">Reference proteome</keyword>
<evidence type="ECO:0000313" key="1">
    <source>
        <dbReference type="EMBL" id="GFY84743.1"/>
    </source>
</evidence>
<protein>
    <submittedName>
        <fullName evidence="1">Uncharacterized protein</fullName>
    </submittedName>
</protein>
<gene>
    <name evidence="1" type="ORF">Acr_03g0015170</name>
</gene>